<keyword evidence="1" id="KW-0805">Transcription regulation</keyword>
<dbReference type="CDD" id="cd01106">
    <property type="entry name" value="HTH_TipAL-Mta"/>
    <property type="match status" value="1"/>
</dbReference>
<keyword evidence="2" id="KW-0238">DNA-binding</keyword>
<dbReference type="GO" id="GO:0003677">
    <property type="term" value="F:DNA binding"/>
    <property type="evidence" value="ECO:0007669"/>
    <property type="project" value="UniProtKB-KW"/>
</dbReference>
<dbReference type="InterPro" id="IPR036244">
    <property type="entry name" value="TipA-like_antibiotic-bd"/>
</dbReference>
<evidence type="ECO:0000256" key="2">
    <source>
        <dbReference type="ARBA" id="ARBA00023125"/>
    </source>
</evidence>
<dbReference type="Proteomes" id="UP001205920">
    <property type="component" value="Unassembled WGS sequence"/>
</dbReference>
<evidence type="ECO:0000313" key="7">
    <source>
        <dbReference type="Proteomes" id="UP001205920"/>
    </source>
</evidence>
<dbReference type="InterPro" id="IPR009061">
    <property type="entry name" value="DNA-bd_dom_put_sf"/>
</dbReference>
<gene>
    <name evidence="6" type="ORF">JMN37_03300</name>
</gene>
<dbReference type="InterPro" id="IPR000551">
    <property type="entry name" value="MerR-type_HTH_dom"/>
</dbReference>
<dbReference type="SMART" id="SM00422">
    <property type="entry name" value="HTH_MERR"/>
    <property type="match status" value="1"/>
</dbReference>
<keyword evidence="4" id="KW-0804">Transcription</keyword>
<dbReference type="PRINTS" id="PR00040">
    <property type="entry name" value="HTHMERR"/>
</dbReference>
<evidence type="ECO:0000259" key="5">
    <source>
        <dbReference type="PROSITE" id="PS50937"/>
    </source>
</evidence>
<keyword evidence="3" id="KW-0010">Activator</keyword>
<dbReference type="RefSeq" id="WP_071572878.1">
    <property type="nucleotide sequence ID" value="NZ_JAEUWV010000002.1"/>
</dbReference>
<proteinExistence type="predicted"/>
<dbReference type="InterPro" id="IPR012925">
    <property type="entry name" value="TipAS_dom"/>
</dbReference>
<dbReference type="SUPFAM" id="SSF89082">
    <property type="entry name" value="Antibiotic binding domain of TipA-like multidrug resistance regulators"/>
    <property type="match status" value="1"/>
</dbReference>
<dbReference type="EMBL" id="JAEUWV010000002">
    <property type="protein sequence ID" value="MCO6394015.1"/>
    <property type="molecule type" value="Genomic_DNA"/>
</dbReference>
<dbReference type="PANTHER" id="PTHR30204:SF90">
    <property type="entry name" value="HTH-TYPE TRANSCRIPTIONAL ACTIVATOR MTA"/>
    <property type="match status" value="1"/>
</dbReference>
<dbReference type="SUPFAM" id="SSF46955">
    <property type="entry name" value="Putative DNA-binding domain"/>
    <property type="match status" value="1"/>
</dbReference>
<evidence type="ECO:0000256" key="3">
    <source>
        <dbReference type="ARBA" id="ARBA00023159"/>
    </source>
</evidence>
<sequence length="259" mass="29800">MTNNEALYTVGEVANAFGITVRTLHHWEQAGLVEPVYRSWSNYRLYTPDDLERIQHILVYRTTGMKLSEIKEVLSHPTSNREHLRRQHERLLEERSRIDGMVVAVEKLLEQAMNNHKPTLEEVGEILGDPNYTEHQAEAQEAYGDTPGWAQYQGRTGNWGASDWEDSKQRFDAIDTKLADAVRRDVPTDSAEAAELVEEHRKVIGQFFDVTPEMQFQISRGYIADERFKRYYEERQPGLAQWLADAIAHATGHSTESKS</sequence>
<organism evidence="6 7">
    <name type="scientific">Corynebacterium lipophilum</name>
    <dbReference type="NCBI Taxonomy" id="2804918"/>
    <lineage>
        <taxon>Bacteria</taxon>
        <taxon>Bacillati</taxon>
        <taxon>Actinomycetota</taxon>
        <taxon>Actinomycetes</taxon>
        <taxon>Mycobacteriales</taxon>
        <taxon>Corynebacteriaceae</taxon>
        <taxon>Corynebacterium</taxon>
    </lineage>
</organism>
<dbReference type="PANTHER" id="PTHR30204">
    <property type="entry name" value="REDOX-CYCLING DRUG-SENSING TRANSCRIPTIONAL ACTIVATOR SOXR"/>
    <property type="match status" value="1"/>
</dbReference>
<dbReference type="AlphaFoldDB" id="A0AAW5HRP0"/>
<dbReference type="PROSITE" id="PS50937">
    <property type="entry name" value="HTH_MERR_2"/>
    <property type="match status" value="1"/>
</dbReference>
<feature type="domain" description="HTH merR-type" evidence="5">
    <location>
        <begin position="7"/>
        <end position="76"/>
    </location>
</feature>
<dbReference type="Pfam" id="PF13411">
    <property type="entry name" value="MerR_1"/>
    <property type="match status" value="1"/>
</dbReference>
<evidence type="ECO:0000256" key="4">
    <source>
        <dbReference type="ARBA" id="ARBA00023163"/>
    </source>
</evidence>
<protein>
    <submittedName>
        <fullName evidence="6">MerR family transcriptional regulator</fullName>
    </submittedName>
</protein>
<dbReference type="Pfam" id="PF07739">
    <property type="entry name" value="TipAS"/>
    <property type="match status" value="1"/>
</dbReference>
<comment type="caution">
    <text evidence="6">The sequence shown here is derived from an EMBL/GenBank/DDBJ whole genome shotgun (WGS) entry which is preliminary data.</text>
</comment>
<dbReference type="Gene3D" id="1.10.1660.10">
    <property type="match status" value="1"/>
</dbReference>
<dbReference type="GO" id="GO:0003700">
    <property type="term" value="F:DNA-binding transcription factor activity"/>
    <property type="evidence" value="ECO:0007669"/>
    <property type="project" value="InterPro"/>
</dbReference>
<name>A0AAW5HRP0_9CORY</name>
<reference evidence="6 7" key="1">
    <citation type="submission" date="2021-01" db="EMBL/GenBank/DDBJ databases">
        <title>Identification and Characterization of Corynebacterium sp.</title>
        <authorList>
            <person name="Luo Q."/>
            <person name="Qu P."/>
            <person name="Chen Q."/>
        </authorList>
    </citation>
    <scope>NUCLEOTIDE SEQUENCE [LARGE SCALE GENOMIC DNA]</scope>
    <source>
        <strain evidence="6 7">MC-18</strain>
    </source>
</reference>
<dbReference type="Gene3D" id="1.10.490.50">
    <property type="entry name" value="Antibiotic binding domain of TipA-like multidrug resistance regulators"/>
    <property type="match status" value="1"/>
</dbReference>
<accession>A0AAW5HRP0</accession>
<evidence type="ECO:0000256" key="1">
    <source>
        <dbReference type="ARBA" id="ARBA00023015"/>
    </source>
</evidence>
<evidence type="ECO:0000313" key="6">
    <source>
        <dbReference type="EMBL" id="MCO6394015.1"/>
    </source>
</evidence>
<keyword evidence="7" id="KW-1185">Reference proteome</keyword>
<dbReference type="InterPro" id="IPR047057">
    <property type="entry name" value="MerR_fam"/>
</dbReference>